<organism evidence="2 3">
    <name type="scientific">Pleurodeles waltl</name>
    <name type="common">Iberian ribbed newt</name>
    <dbReference type="NCBI Taxonomy" id="8319"/>
    <lineage>
        <taxon>Eukaryota</taxon>
        <taxon>Metazoa</taxon>
        <taxon>Chordata</taxon>
        <taxon>Craniata</taxon>
        <taxon>Vertebrata</taxon>
        <taxon>Euteleostomi</taxon>
        <taxon>Amphibia</taxon>
        <taxon>Batrachia</taxon>
        <taxon>Caudata</taxon>
        <taxon>Salamandroidea</taxon>
        <taxon>Salamandridae</taxon>
        <taxon>Pleurodelinae</taxon>
        <taxon>Pleurodeles</taxon>
    </lineage>
</organism>
<proteinExistence type="predicted"/>
<feature type="compositionally biased region" description="Basic and acidic residues" evidence="1">
    <location>
        <begin position="185"/>
        <end position="194"/>
    </location>
</feature>
<dbReference type="AlphaFoldDB" id="A0AAV7V2B6"/>
<protein>
    <submittedName>
        <fullName evidence="2">Uncharacterized protein</fullName>
    </submittedName>
</protein>
<evidence type="ECO:0000256" key="1">
    <source>
        <dbReference type="SAM" id="MobiDB-lite"/>
    </source>
</evidence>
<evidence type="ECO:0000313" key="2">
    <source>
        <dbReference type="EMBL" id="KAJ1195487.1"/>
    </source>
</evidence>
<gene>
    <name evidence="2" type="ORF">NDU88_004767</name>
</gene>
<sequence length="194" mass="19289">MGCRAVAPRGFLPGLRLSEGRSIVNCPGAFPGARLGPSQGSSAPFVPPTPRSDHPRSPAAGSRPPPPGPAAEVRRPACPAFATPASAGGRVGLAGLPRARPGTPGCVPRVAVCGVPRLPALTASGAHLRCRSPPRGSGGPSAGLRSVGKKNNQRACAERGSPVPCSPVDGGGPGPRPPAASASDYDLRSDVATR</sequence>
<name>A0AAV7V2B6_PLEWA</name>
<keyword evidence="3" id="KW-1185">Reference proteome</keyword>
<feature type="region of interest" description="Disordered" evidence="1">
    <location>
        <begin position="34"/>
        <end position="103"/>
    </location>
</feature>
<accession>A0AAV7V2B6</accession>
<dbReference type="Proteomes" id="UP001066276">
    <property type="component" value="Chromosome 2_2"/>
</dbReference>
<reference evidence="2" key="1">
    <citation type="journal article" date="2022" name="bioRxiv">
        <title>Sequencing and chromosome-scale assembly of the giantPleurodeles waltlgenome.</title>
        <authorList>
            <person name="Brown T."/>
            <person name="Elewa A."/>
            <person name="Iarovenko S."/>
            <person name="Subramanian E."/>
            <person name="Araus A.J."/>
            <person name="Petzold A."/>
            <person name="Susuki M."/>
            <person name="Suzuki K.-i.T."/>
            <person name="Hayashi T."/>
            <person name="Toyoda A."/>
            <person name="Oliveira C."/>
            <person name="Osipova E."/>
            <person name="Leigh N.D."/>
            <person name="Simon A."/>
            <person name="Yun M.H."/>
        </authorList>
    </citation>
    <scope>NUCLEOTIDE SEQUENCE</scope>
    <source>
        <strain evidence="2">20211129_DDA</strain>
        <tissue evidence="2">Liver</tissue>
    </source>
</reference>
<feature type="region of interest" description="Disordered" evidence="1">
    <location>
        <begin position="126"/>
        <end position="194"/>
    </location>
</feature>
<dbReference type="EMBL" id="JANPWB010000004">
    <property type="protein sequence ID" value="KAJ1195487.1"/>
    <property type="molecule type" value="Genomic_DNA"/>
</dbReference>
<comment type="caution">
    <text evidence="2">The sequence shown here is derived from an EMBL/GenBank/DDBJ whole genome shotgun (WGS) entry which is preliminary data.</text>
</comment>
<evidence type="ECO:0000313" key="3">
    <source>
        <dbReference type="Proteomes" id="UP001066276"/>
    </source>
</evidence>